<proteinExistence type="predicted"/>
<gene>
    <name evidence="1" type="ORF">GHC57_02945</name>
</gene>
<dbReference type="AlphaFoldDB" id="A0A7X2D3S3"/>
<keyword evidence="2" id="KW-1185">Reference proteome</keyword>
<evidence type="ECO:0000313" key="2">
    <source>
        <dbReference type="Proteomes" id="UP000434582"/>
    </source>
</evidence>
<accession>A0A7X2D3S3</accession>
<name>A0A7X2D3S3_9PROT</name>
<comment type="caution">
    <text evidence="1">The sequence shown here is derived from an EMBL/GenBank/DDBJ whole genome shotgun (WGS) entry which is preliminary data.</text>
</comment>
<organism evidence="1 2">
    <name type="scientific">Roseospira navarrensis</name>
    <dbReference type="NCBI Taxonomy" id="140058"/>
    <lineage>
        <taxon>Bacteria</taxon>
        <taxon>Pseudomonadati</taxon>
        <taxon>Pseudomonadota</taxon>
        <taxon>Alphaproteobacteria</taxon>
        <taxon>Rhodospirillales</taxon>
        <taxon>Rhodospirillaceae</taxon>
        <taxon>Roseospira</taxon>
    </lineage>
</organism>
<dbReference type="EMBL" id="WIVE01000004">
    <property type="protein sequence ID" value="MQX35470.1"/>
    <property type="molecule type" value="Genomic_DNA"/>
</dbReference>
<dbReference type="Proteomes" id="UP000434582">
    <property type="component" value="Unassembled WGS sequence"/>
</dbReference>
<sequence>MIAADSHGADLSAARDRLRASLPETLHRALDAYDTFAARPVPEDAKEFAAWQGGCKAALAHVELLLKLAGRVGLDLSDPGAGEGDALAGLLAQARAAVGEGGDDDREDDADD</sequence>
<reference evidence="1 2" key="1">
    <citation type="submission" date="2019-10" db="EMBL/GenBank/DDBJ databases">
        <title>Draft whole-genome sequence of the purple nonsulfur photosynthetic bacterium Roseospira navarrensis DSM 15114.</title>
        <authorList>
            <person name="Kyndt J.A."/>
            <person name="Meyer T.E."/>
        </authorList>
    </citation>
    <scope>NUCLEOTIDE SEQUENCE [LARGE SCALE GENOMIC DNA]</scope>
    <source>
        <strain evidence="1 2">DSM 15114</strain>
    </source>
</reference>
<dbReference type="RefSeq" id="WP_153340988.1">
    <property type="nucleotide sequence ID" value="NZ_WIVE01000004.1"/>
</dbReference>
<dbReference type="OrthoDB" id="7364491at2"/>
<evidence type="ECO:0000313" key="1">
    <source>
        <dbReference type="EMBL" id="MQX35470.1"/>
    </source>
</evidence>
<protein>
    <submittedName>
        <fullName evidence="1">Uncharacterized protein</fullName>
    </submittedName>
</protein>